<keyword evidence="5" id="KW-0812">Transmembrane</keyword>
<reference evidence="7" key="1">
    <citation type="journal article" date="2002" name="Science">
        <title>The draft genome of Ciona intestinalis: insights into chordate and vertebrate origins.</title>
        <authorList>
            <person name="Dehal P."/>
            <person name="Satou Y."/>
            <person name="Campbell R.K."/>
            <person name="Chapman J."/>
            <person name="Degnan B."/>
            <person name="De Tomaso A."/>
            <person name="Davidson B."/>
            <person name="Di Gregorio A."/>
            <person name="Gelpke M."/>
            <person name="Goodstein D.M."/>
            <person name="Harafuji N."/>
            <person name="Hastings K.E."/>
            <person name="Ho I."/>
            <person name="Hotta K."/>
            <person name="Huang W."/>
            <person name="Kawashima T."/>
            <person name="Lemaire P."/>
            <person name="Martinez D."/>
            <person name="Meinertzhagen I.A."/>
            <person name="Necula S."/>
            <person name="Nonaka M."/>
            <person name="Putnam N."/>
            <person name="Rash S."/>
            <person name="Saiga H."/>
            <person name="Satake M."/>
            <person name="Terry A."/>
            <person name="Yamada L."/>
            <person name="Wang H.G."/>
            <person name="Awazu S."/>
            <person name="Azumi K."/>
            <person name="Boore J."/>
            <person name="Branno M."/>
            <person name="Chin-Bow S."/>
            <person name="DeSantis R."/>
            <person name="Doyle S."/>
            <person name="Francino P."/>
            <person name="Keys D.N."/>
            <person name="Haga S."/>
            <person name="Hayashi H."/>
            <person name="Hino K."/>
            <person name="Imai K.S."/>
            <person name="Inaba K."/>
            <person name="Kano S."/>
            <person name="Kobayashi K."/>
            <person name="Kobayashi M."/>
            <person name="Lee B.I."/>
            <person name="Makabe K.W."/>
            <person name="Manohar C."/>
            <person name="Matassi G."/>
            <person name="Medina M."/>
            <person name="Mochizuki Y."/>
            <person name="Mount S."/>
            <person name="Morishita T."/>
            <person name="Miura S."/>
            <person name="Nakayama A."/>
            <person name="Nishizaka S."/>
            <person name="Nomoto H."/>
            <person name="Ohta F."/>
            <person name="Oishi K."/>
            <person name="Rigoutsos I."/>
            <person name="Sano M."/>
            <person name="Sasaki A."/>
            <person name="Sasakura Y."/>
            <person name="Shoguchi E."/>
            <person name="Shin-i T."/>
            <person name="Spagnuolo A."/>
            <person name="Stainier D."/>
            <person name="Suzuki M.M."/>
            <person name="Tassy O."/>
            <person name="Takatori N."/>
            <person name="Tokuoka M."/>
            <person name="Yagi K."/>
            <person name="Yoshizaki F."/>
            <person name="Wada S."/>
            <person name="Zhang C."/>
            <person name="Hyatt P.D."/>
            <person name="Larimer F."/>
            <person name="Detter C."/>
            <person name="Doggett N."/>
            <person name="Glavina T."/>
            <person name="Hawkins T."/>
            <person name="Richardson P."/>
            <person name="Lucas S."/>
            <person name="Kohara Y."/>
            <person name="Levine M."/>
            <person name="Satoh N."/>
            <person name="Rokhsar D.S."/>
        </authorList>
    </citation>
    <scope>NUCLEOTIDE SEQUENCE [LARGE SCALE GENOMIC DNA]</scope>
</reference>
<feature type="transmembrane region" description="Helical" evidence="5">
    <location>
        <begin position="140"/>
        <end position="162"/>
    </location>
</feature>
<dbReference type="HOGENOM" id="CLU_1630781_0_0_1"/>
<dbReference type="GO" id="GO:0005737">
    <property type="term" value="C:cytoplasm"/>
    <property type="evidence" value="ECO:0007669"/>
    <property type="project" value="UniProtKB-SubCell"/>
</dbReference>
<keyword evidence="7" id="KW-1185">Reference proteome</keyword>
<dbReference type="AlphaFoldDB" id="F6ZXX2"/>
<comment type="similarity">
    <text evidence="2">Belongs to the MLF family.</text>
</comment>
<dbReference type="InParanoid" id="F6ZXX2"/>
<evidence type="ECO:0000256" key="1">
    <source>
        <dbReference type="ARBA" id="ARBA00004496"/>
    </source>
</evidence>
<keyword evidence="5" id="KW-1133">Transmembrane helix</keyword>
<comment type="subcellular location">
    <subcellularLocation>
        <location evidence="1">Cytoplasm</location>
    </subcellularLocation>
</comment>
<evidence type="ECO:0000256" key="5">
    <source>
        <dbReference type="SAM" id="Phobius"/>
    </source>
</evidence>
<feature type="transmembrane region" description="Helical" evidence="5">
    <location>
        <begin position="91"/>
        <end position="118"/>
    </location>
</feature>
<keyword evidence="3" id="KW-0963">Cytoplasm</keyword>
<organism evidence="6 7">
    <name type="scientific">Ciona intestinalis</name>
    <name type="common">Transparent sea squirt</name>
    <name type="synonym">Ascidia intestinalis</name>
    <dbReference type="NCBI Taxonomy" id="7719"/>
    <lineage>
        <taxon>Eukaryota</taxon>
        <taxon>Metazoa</taxon>
        <taxon>Chordata</taxon>
        <taxon>Tunicata</taxon>
        <taxon>Ascidiacea</taxon>
        <taxon>Phlebobranchia</taxon>
        <taxon>Cionidae</taxon>
        <taxon>Ciona</taxon>
    </lineage>
</organism>
<reference evidence="6" key="3">
    <citation type="submission" date="2025-09" db="UniProtKB">
        <authorList>
            <consortium name="Ensembl"/>
        </authorList>
    </citation>
    <scope>IDENTIFICATION</scope>
</reference>
<keyword evidence="5" id="KW-0472">Membrane</keyword>
<accession>F6ZXX2</accession>
<dbReference type="PANTHER" id="PTHR13105">
    <property type="entry name" value="MYELOID LEUKEMIA FACTOR"/>
    <property type="match status" value="1"/>
</dbReference>
<evidence type="ECO:0000313" key="7">
    <source>
        <dbReference type="Proteomes" id="UP000008144"/>
    </source>
</evidence>
<protein>
    <submittedName>
        <fullName evidence="6">Uncharacterized protein</fullName>
    </submittedName>
</protein>
<dbReference type="Pfam" id="PF10248">
    <property type="entry name" value="Mlf1IP"/>
    <property type="match status" value="1"/>
</dbReference>
<reference evidence="6" key="2">
    <citation type="submission" date="2025-08" db="UniProtKB">
        <authorList>
            <consortium name="Ensembl"/>
        </authorList>
    </citation>
    <scope>IDENTIFICATION</scope>
</reference>
<evidence type="ECO:0000256" key="2">
    <source>
        <dbReference type="ARBA" id="ARBA00008332"/>
    </source>
</evidence>
<sequence length="163" mass="19189">SFPINHHLPNTLTVTKLWLIPHTGERGHIIEKTHNSKTGDKEECQEFINLEEDEAEEFDQDWQQRSRSSAPHYRSHLSIGRHQPYNSHPTVLYTIILLIPAYSPCVVAYVKFTLLWSIKHPLKWPLLLRLRLCNVSSFDLNFRACLYIVLFISVRCHILHVFY</sequence>
<proteinExistence type="inferred from homology"/>
<evidence type="ECO:0000256" key="3">
    <source>
        <dbReference type="ARBA" id="ARBA00022490"/>
    </source>
</evidence>
<dbReference type="Ensembl" id="ENSCINT00000029901.2">
    <property type="protein sequence ID" value="ENSCINP00000029655.2"/>
    <property type="gene ID" value="ENSCING00000017584.2"/>
</dbReference>
<evidence type="ECO:0000313" key="6">
    <source>
        <dbReference type="Ensembl" id="ENSCINP00000029655.2"/>
    </source>
</evidence>
<evidence type="ECO:0000256" key="4">
    <source>
        <dbReference type="ARBA" id="ARBA00022553"/>
    </source>
</evidence>
<dbReference type="InterPro" id="IPR019376">
    <property type="entry name" value="Myeloid_leukemia_factor"/>
</dbReference>
<name>F6ZXX2_CIOIN</name>
<keyword evidence="4" id="KW-0597">Phosphoprotein</keyword>
<dbReference type="GeneTree" id="ENSGT00390000005023"/>
<dbReference type="Proteomes" id="UP000008144">
    <property type="component" value="Unassembled WGS sequence"/>
</dbReference>